<accession>A0AAV7P996</accession>
<sequence>MALSCHLRLQAEDHLTGSAPRGGPACLHFQYRTVQQHEQHGPPSFRCRPPVLAPQVSSPLTRAVIGVPRSQLHQGETGGPATWPTGLALPCCTQALSAGSPLPSPRARRIHPDGATALPGRAPPQAPYAPHRAQSAPLGRVHRSLKPVGRGPQARLRSVFAPHQRGPAPGSTAARVFTAARHLPQRARQPPVPVQHWISQGRRRAFLARVRHARRLSHAPTY</sequence>
<evidence type="ECO:0000313" key="1">
    <source>
        <dbReference type="EMBL" id="KAJ1124771.1"/>
    </source>
</evidence>
<reference evidence="1" key="1">
    <citation type="journal article" date="2022" name="bioRxiv">
        <title>Sequencing and chromosome-scale assembly of the giantPleurodeles waltlgenome.</title>
        <authorList>
            <person name="Brown T."/>
            <person name="Elewa A."/>
            <person name="Iarovenko S."/>
            <person name="Subramanian E."/>
            <person name="Araus A.J."/>
            <person name="Petzold A."/>
            <person name="Susuki M."/>
            <person name="Suzuki K.-i.T."/>
            <person name="Hayashi T."/>
            <person name="Toyoda A."/>
            <person name="Oliveira C."/>
            <person name="Osipova E."/>
            <person name="Leigh N.D."/>
            <person name="Simon A."/>
            <person name="Yun M.H."/>
        </authorList>
    </citation>
    <scope>NUCLEOTIDE SEQUENCE</scope>
    <source>
        <strain evidence="1">20211129_DDA</strain>
        <tissue evidence="1">Liver</tissue>
    </source>
</reference>
<protein>
    <submittedName>
        <fullName evidence="1">Uncharacterized protein</fullName>
    </submittedName>
</protein>
<evidence type="ECO:0000313" key="2">
    <source>
        <dbReference type="Proteomes" id="UP001066276"/>
    </source>
</evidence>
<dbReference type="EMBL" id="JANPWB010000011">
    <property type="protein sequence ID" value="KAJ1124771.1"/>
    <property type="molecule type" value="Genomic_DNA"/>
</dbReference>
<proteinExistence type="predicted"/>
<gene>
    <name evidence="1" type="ORF">NDU88_003220</name>
</gene>
<keyword evidence="2" id="KW-1185">Reference proteome</keyword>
<name>A0AAV7P996_PLEWA</name>
<comment type="caution">
    <text evidence="1">The sequence shown here is derived from an EMBL/GenBank/DDBJ whole genome shotgun (WGS) entry which is preliminary data.</text>
</comment>
<organism evidence="1 2">
    <name type="scientific">Pleurodeles waltl</name>
    <name type="common">Iberian ribbed newt</name>
    <dbReference type="NCBI Taxonomy" id="8319"/>
    <lineage>
        <taxon>Eukaryota</taxon>
        <taxon>Metazoa</taxon>
        <taxon>Chordata</taxon>
        <taxon>Craniata</taxon>
        <taxon>Vertebrata</taxon>
        <taxon>Euteleostomi</taxon>
        <taxon>Amphibia</taxon>
        <taxon>Batrachia</taxon>
        <taxon>Caudata</taxon>
        <taxon>Salamandroidea</taxon>
        <taxon>Salamandridae</taxon>
        <taxon>Pleurodelinae</taxon>
        <taxon>Pleurodeles</taxon>
    </lineage>
</organism>
<dbReference type="Proteomes" id="UP001066276">
    <property type="component" value="Chromosome 7"/>
</dbReference>
<dbReference type="AlphaFoldDB" id="A0AAV7P996"/>